<sequence>MVSISSDPDEPQNTNANNAKQPSQKFFVHIGQTCANRNDRAQAPAGSAIPQLKTLASDAPPPPTTTTTTTTTAAAATRLGSEHRSSAA</sequence>
<feature type="region of interest" description="Disordered" evidence="1">
    <location>
        <begin position="1"/>
        <end position="24"/>
    </location>
</feature>
<dbReference type="AlphaFoldDB" id="A0AAN9Y7Y4"/>
<gene>
    <name evidence="2" type="ORF">V9T40_008301</name>
</gene>
<evidence type="ECO:0000313" key="3">
    <source>
        <dbReference type="Proteomes" id="UP001367676"/>
    </source>
</evidence>
<feature type="compositionally biased region" description="Low complexity" evidence="1">
    <location>
        <begin position="65"/>
        <end position="77"/>
    </location>
</feature>
<name>A0AAN9Y7Y4_9HEMI</name>
<dbReference type="EMBL" id="JBBCAQ010000010">
    <property type="protein sequence ID" value="KAK7600860.1"/>
    <property type="molecule type" value="Genomic_DNA"/>
</dbReference>
<protein>
    <submittedName>
        <fullName evidence="2">Uncharacterized protein</fullName>
    </submittedName>
</protein>
<proteinExistence type="predicted"/>
<reference evidence="2 3" key="1">
    <citation type="submission" date="2024-03" db="EMBL/GenBank/DDBJ databases">
        <title>Adaptation during the transition from Ophiocordyceps entomopathogen to insect associate is accompanied by gene loss and intensified selection.</title>
        <authorList>
            <person name="Ward C.M."/>
            <person name="Onetto C.A."/>
            <person name="Borneman A.R."/>
        </authorList>
    </citation>
    <scope>NUCLEOTIDE SEQUENCE [LARGE SCALE GENOMIC DNA]</scope>
    <source>
        <strain evidence="2">AWRI1</strain>
        <tissue evidence="2">Single Adult Female</tissue>
    </source>
</reference>
<accession>A0AAN9Y7Y4</accession>
<evidence type="ECO:0000313" key="2">
    <source>
        <dbReference type="EMBL" id="KAK7600860.1"/>
    </source>
</evidence>
<evidence type="ECO:0000256" key="1">
    <source>
        <dbReference type="SAM" id="MobiDB-lite"/>
    </source>
</evidence>
<comment type="caution">
    <text evidence="2">The sequence shown here is derived from an EMBL/GenBank/DDBJ whole genome shotgun (WGS) entry which is preliminary data.</text>
</comment>
<organism evidence="2 3">
    <name type="scientific">Parthenolecanium corni</name>
    <dbReference type="NCBI Taxonomy" id="536013"/>
    <lineage>
        <taxon>Eukaryota</taxon>
        <taxon>Metazoa</taxon>
        <taxon>Ecdysozoa</taxon>
        <taxon>Arthropoda</taxon>
        <taxon>Hexapoda</taxon>
        <taxon>Insecta</taxon>
        <taxon>Pterygota</taxon>
        <taxon>Neoptera</taxon>
        <taxon>Paraneoptera</taxon>
        <taxon>Hemiptera</taxon>
        <taxon>Sternorrhyncha</taxon>
        <taxon>Coccoidea</taxon>
        <taxon>Coccidae</taxon>
        <taxon>Parthenolecanium</taxon>
    </lineage>
</organism>
<dbReference type="Proteomes" id="UP001367676">
    <property type="component" value="Unassembled WGS sequence"/>
</dbReference>
<feature type="region of interest" description="Disordered" evidence="1">
    <location>
        <begin position="38"/>
        <end position="88"/>
    </location>
</feature>
<keyword evidence="3" id="KW-1185">Reference proteome</keyword>